<dbReference type="Proteomes" id="UP001359559">
    <property type="component" value="Unassembled WGS sequence"/>
</dbReference>
<evidence type="ECO:0000313" key="2">
    <source>
        <dbReference type="Proteomes" id="UP001359559"/>
    </source>
</evidence>
<name>A0AAN9F356_CLITE</name>
<proteinExistence type="predicted"/>
<keyword evidence="2" id="KW-1185">Reference proteome</keyword>
<organism evidence="1 2">
    <name type="scientific">Clitoria ternatea</name>
    <name type="common">Butterfly pea</name>
    <dbReference type="NCBI Taxonomy" id="43366"/>
    <lineage>
        <taxon>Eukaryota</taxon>
        <taxon>Viridiplantae</taxon>
        <taxon>Streptophyta</taxon>
        <taxon>Embryophyta</taxon>
        <taxon>Tracheophyta</taxon>
        <taxon>Spermatophyta</taxon>
        <taxon>Magnoliopsida</taxon>
        <taxon>eudicotyledons</taxon>
        <taxon>Gunneridae</taxon>
        <taxon>Pentapetalae</taxon>
        <taxon>rosids</taxon>
        <taxon>fabids</taxon>
        <taxon>Fabales</taxon>
        <taxon>Fabaceae</taxon>
        <taxon>Papilionoideae</taxon>
        <taxon>50 kb inversion clade</taxon>
        <taxon>NPAAA clade</taxon>
        <taxon>indigoferoid/millettioid clade</taxon>
        <taxon>Phaseoleae</taxon>
        <taxon>Clitoria</taxon>
    </lineage>
</organism>
<sequence length="70" mass="8128">MDGVMITKIQRRRIFLLHQIHICNVALPNGNEHFIYQITQRVKENHKTNTKVTLPLSPVCLISSYTVQLL</sequence>
<dbReference type="AlphaFoldDB" id="A0AAN9F356"/>
<gene>
    <name evidence="1" type="ORF">RJT34_32032</name>
</gene>
<protein>
    <submittedName>
        <fullName evidence="1">Uncharacterized protein</fullName>
    </submittedName>
</protein>
<dbReference type="EMBL" id="JAYKXN010000008">
    <property type="protein sequence ID" value="KAK7264423.1"/>
    <property type="molecule type" value="Genomic_DNA"/>
</dbReference>
<accession>A0AAN9F356</accession>
<evidence type="ECO:0000313" key="1">
    <source>
        <dbReference type="EMBL" id="KAK7264423.1"/>
    </source>
</evidence>
<reference evidence="1 2" key="1">
    <citation type="submission" date="2024-01" db="EMBL/GenBank/DDBJ databases">
        <title>The genomes of 5 underutilized Papilionoideae crops provide insights into root nodulation and disease resistance.</title>
        <authorList>
            <person name="Yuan L."/>
        </authorList>
    </citation>
    <scope>NUCLEOTIDE SEQUENCE [LARGE SCALE GENOMIC DNA]</scope>
    <source>
        <strain evidence="1">LY-2023</strain>
        <tissue evidence="1">Leaf</tissue>
    </source>
</reference>
<comment type="caution">
    <text evidence="1">The sequence shown here is derived from an EMBL/GenBank/DDBJ whole genome shotgun (WGS) entry which is preliminary data.</text>
</comment>